<name>X1B731_9ZZZZ</name>
<sequence>TLRGLHQLRSNFAANKGWDDMGLGKKTQRKIYGAISEEMKSVAEKNGGVRARNMMTSRIDDSKGMYDVIKQARIPLKEAAGNRVNNTPFVQAALGKSSDRRVAMKRILAEEGAPAVRDQISNDILNAYQQSPQAGAAMIRKLGGSITEFFGKDEAALYRGLEKFIGNMPKKGLDQLTSGGLSAAAATAGTVGIGAIPTAAIMGLTSAALRRKDIRAMLQKLSTAPKDSKLAQELSKYLGLALAGEGARQEPMQIDIRNGIPQ</sequence>
<comment type="caution">
    <text evidence="1">The sequence shown here is derived from an EMBL/GenBank/DDBJ whole genome shotgun (WGS) entry which is preliminary data.</text>
</comment>
<reference evidence="1" key="1">
    <citation type="journal article" date="2014" name="Front. Microbiol.">
        <title>High frequency of phylogenetically diverse reductive dehalogenase-homologous genes in deep subseafloor sedimentary metagenomes.</title>
        <authorList>
            <person name="Kawai M."/>
            <person name="Futagami T."/>
            <person name="Toyoda A."/>
            <person name="Takaki Y."/>
            <person name="Nishi S."/>
            <person name="Hori S."/>
            <person name="Arai W."/>
            <person name="Tsubouchi T."/>
            <person name="Morono Y."/>
            <person name="Uchiyama I."/>
            <person name="Ito T."/>
            <person name="Fujiyama A."/>
            <person name="Inagaki F."/>
            <person name="Takami H."/>
        </authorList>
    </citation>
    <scope>NUCLEOTIDE SEQUENCE</scope>
    <source>
        <strain evidence="1">Expedition CK06-06</strain>
    </source>
</reference>
<dbReference type="AlphaFoldDB" id="X1B731"/>
<proteinExistence type="predicted"/>
<evidence type="ECO:0000313" key="1">
    <source>
        <dbReference type="EMBL" id="GAG91559.1"/>
    </source>
</evidence>
<feature type="non-terminal residue" evidence="1">
    <location>
        <position position="1"/>
    </location>
</feature>
<accession>X1B731</accession>
<organism evidence="1">
    <name type="scientific">marine sediment metagenome</name>
    <dbReference type="NCBI Taxonomy" id="412755"/>
    <lineage>
        <taxon>unclassified sequences</taxon>
        <taxon>metagenomes</taxon>
        <taxon>ecological metagenomes</taxon>
    </lineage>
</organism>
<gene>
    <name evidence="1" type="ORF">S01H4_42485</name>
</gene>
<protein>
    <submittedName>
        <fullName evidence="1">Uncharacterized protein</fullName>
    </submittedName>
</protein>
<dbReference type="EMBL" id="BART01023333">
    <property type="protein sequence ID" value="GAG91559.1"/>
    <property type="molecule type" value="Genomic_DNA"/>
</dbReference>